<dbReference type="RefSeq" id="WP_279295484.1">
    <property type="nucleotide sequence ID" value="NZ_JAOTIF010000001.1"/>
</dbReference>
<gene>
    <name evidence="2" type="ORF">OCK74_02890</name>
</gene>
<dbReference type="InterPro" id="IPR002938">
    <property type="entry name" value="FAD-bd"/>
</dbReference>
<evidence type="ECO:0000259" key="1">
    <source>
        <dbReference type="Pfam" id="PF01494"/>
    </source>
</evidence>
<feature type="domain" description="FAD-binding" evidence="1">
    <location>
        <begin position="8"/>
        <end position="307"/>
    </location>
</feature>
<organism evidence="2 3">
    <name type="scientific">Paraflavisolibacter caeni</name>
    <dbReference type="NCBI Taxonomy" id="2982496"/>
    <lineage>
        <taxon>Bacteria</taxon>
        <taxon>Pseudomonadati</taxon>
        <taxon>Bacteroidota</taxon>
        <taxon>Chitinophagia</taxon>
        <taxon>Chitinophagales</taxon>
        <taxon>Chitinophagaceae</taxon>
        <taxon>Paraflavisolibacter</taxon>
    </lineage>
</organism>
<evidence type="ECO:0000313" key="2">
    <source>
        <dbReference type="EMBL" id="MCU7548040.1"/>
    </source>
</evidence>
<dbReference type="PRINTS" id="PR00420">
    <property type="entry name" value="RNGMNOXGNASE"/>
</dbReference>
<evidence type="ECO:0000313" key="3">
    <source>
        <dbReference type="Proteomes" id="UP001155483"/>
    </source>
</evidence>
<reference evidence="2" key="2">
    <citation type="submission" date="2023-04" db="EMBL/GenBank/DDBJ databases">
        <title>Paracnuella aquatica gen. nov., sp. nov., a member of the family Chitinophagaceae isolated from a hot spring.</title>
        <authorList>
            <person name="Wang C."/>
        </authorList>
    </citation>
    <scope>NUCLEOTIDE SEQUENCE</scope>
    <source>
        <strain evidence="2">LB-8</strain>
    </source>
</reference>
<accession>A0A9X2XSQ5</accession>
<dbReference type="InterPro" id="IPR050407">
    <property type="entry name" value="Geranylgeranyl_reductase"/>
</dbReference>
<sequence>MSQLNSIYDVAIVGGGLAGLSLSIQLSSRGYTVVLFEKERYPFHKVCGEYISMESWNFLESLGFPLTSLSLPRIEKLQLSAPNGRKLTAELPLGGFGVSRYMIDANLASIARARGVLVLEETKVSDILFDDQEFIVSYQDKEDSKQLTARICCGTFGKRSNLDIKWKRNFLEHKSSHHRNYIGVKYHIMTDWPANVIGLHNFQDGYCGISKIEDDRYCLCYMTTAANLKKHNSSIPEMEREILFKNPSLKKIFTHSEILPGFPLAISQINFSVKSQLENGVLLLGDAAGTITPLCGNGMSMALHSSKIAARLIEAYLKNLISRGQMESDYTREWRHQFYNRLRTGRILQNFFGDERLSNLFVGMFQVFPFLSKAVIKKTHGQPF</sequence>
<dbReference type="SUPFAM" id="SSF51905">
    <property type="entry name" value="FAD/NAD(P)-binding domain"/>
    <property type="match status" value="1"/>
</dbReference>
<reference evidence="2" key="1">
    <citation type="submission" date="2022-09" db="EMBL/GenBank/DDBJ databases">
        <authorList>
            <person name="Yuan C."/>
            <person name="Ke Z."/>
        </authorList>
    </citation>
    <scope>NUCLEOTIDE SEQUENCE</scope>
    <source>
        <strain evidence="2">LB-8</strain>
    </source>
</reference>
<dbReference type="EMBL" id="JAOTIF010000001">
    <property type="protein sequence ID" value="MCU7548040.1"/>
    <property type="molecule type" value="Genomic_DNA"/>
</dbReference>
<keyword evidence="3" id="KW-1185">Reference proteome</keyword>
<dbReference type="Proteomes" id="UP001155483">
    <property type="component" value="Unassembled WGS sequence"/>
</dbReference>
<dbReference type="InterPro" id="IPR036188">
    <property type="entry name" value="FAD/NAD-bd_sf"/>
</dbReference>
<proteinExistence type="predicted"/>
<protein>
    <submittedName>
        <fullName evidence="2">NAD(P)/FAD-dependent oxidoreductase</fullName>
    </submittedName>
</protein>
<dbReference type="PANTHER" id="PTHR42685:SF22">
    <property type="entry name" value="CONDITIONED MEDIUM FACTOR RECEPTOR 1"/>
    <property type="match status" value="1"/>
</dbReference>
<dbReference type="Pfam" id="PF01494">
    <property type="entry name" value="FAD_binding_3"/>
    <property type="match status" value="1"/>
</dbReference>
<dbReference type="AlphaFoldDB" id="A0A9X2XSQ5"/>
<comment type="caution">
    <text evidence="2">The sequence shown here is derived from an EMBL/GenBank/DDBJ whole genome shotgun (WGS) entry which is preliminary data.</text>
</comment>
<dbReference type="GO" id="GO:0071949">
    <property type="term" value="F:FAD binding"/>
    <property type="evidence" value="ECO:0007669"/>
    <property type="project" value="InterPro"/>
</dbReference>
<dbReference type="Gene3D" id="3.50.50.60">
    <property type="entry name" value="FAD/NAD(P)-binding domain"/>
    <property type="match status" value="1"/>
</dbReference>
<name>A0A9X2XSQ5_9BACT</name>
<dbReference type="PANTHER" id="PTHR42685">
    <property type="entry name" value="GERANYLGERANYL DIPHOSPHATE REDUCTASE"/>
    <property type="match status" value="1"/>
</dbReference>